<dbReference type="AlphaFoldDB" id="A0AA42VZT8"/>
<reference evidence="1" key="1">
    <citation type="submission" date="2022-09" db="EMBL/GenBank/DDBJ databases">
        <title>Intensive care unit water sources are persistently colonized with multi-drug resistant bacteria and are the site of extensive horizontal gene transfer of antibiotic resistance genes.</title>
        <authorList>
            <person name="Diorio-Toth L."/>
        </authorList>
    </citation>
    <scope>NUCLEOTIDE SEQUENCE</scope>
    <source>
        <strain evidence="1">GD03686</strain>
    </source>
</reference>
<sequence>MAEHRVGDVRPTQLLHTYPIQVSIETLVQHCYLLSGGLIGILSRFMQELACLVSNEAPRALHFQDCALAAESVEGTGHPAHPAFMKPQVSPVELTQAHIHTLETNGMSVPSLSKLQAAA</sequence>
<evidence type="ECO:0000313" key="1">
    <source>
        <dbReference type="EMBL" id="MDH2003990.1"/>
    </source>
</evidence>
<gene>
    <name evidence="1" type="ORF">N5J23_00235</name>
</gene>
<proteinExistence type="predicted"/>
<accession>A0AA42VZT8</accession>
<evidence type="ECO:0000313" key="2">
    <source>
        <dbReference type="Proteomes" id="UP001161294"/>
    </source>
</evidence>
<protein>
    <submittedName>
        <fullName evidence="1">Uncharacterized protein</fullName>
    </submittedName>
</protein>
<name>A0AA42VZT8_9BURK</name>
<dbReference type="EMBL" id="JAOCJW010000001">
    <property type="protein sequence ID" value="MDH2003990.1"/>
    <property type="molecule type" value="Genomic_DNA"/>
</dbReference>
<dbReference type="Proteomes" id="UP001161294">
    <property type="component" value="Unassembled WGS sequence"/>
</dbReference>
<comment type="caution">
    <text evidence="1">The sequence shown here is derived from an EMBL/GenBank/DDBJ whole genome shotgun (WGS) entry which is preliminary data.</text>
</comment>
<dbReference type="RefSeq" id="WP_279851256.1">
    <property type="nucleotide sequence ID" value="NZ_JAOCIA010000001.1"/>
</dbReference>
<organism evidence="1 2">
    <name type="scientific">Comamonas aquatica</name>
    <dbReference type="NCBI Taxonomy" id="225991"/>
    <lineage>
        <taxon>Bacteria</taxon>
        <taxon>Pseudomonadati</taxon>
        <taxon>Pseudomonadota</taxon>
        <taxon>Betaproteobacteria</taxon>
        <taxon>Burkholderiales</taxon>
        <taxon>Comamonadaceae</taxon>
        <taxon>Comamonas</taxon>
    </lineage>
</organism>